<evidence type="ECO:0000256" key="1">
    <source>
        <dbReference type="SAM" id="MobiDB-lite"/>
    </source>
</evidence>
<accession>A0A183SJV5</accession>
<reference evidence="4" key="1">
    <citation type="submission" date="2016-06" db="UniProtKB">
        <authorList>
            <consortium name="WormBaseParasite"/>
        </authorList>
    </citation>
    <scope>IDENTIFICATION</scope>
</reference>
<name>A0A183SJV5_SCHSO</name>
<feature type="region of interest" description="Disordered" evidence="1">
    <location>
        <begin position="89"/>
        <end position="131"/>
    </location>
</feature>
<evidence type="ECO:0000313" key="4">
    <source>
        <dbReference type="WBParaSite" id="SSLN_0000465501-mRNA-1"/>
    </source>
</evidence>
<gene>
    <name evidence="2" type="ORF">SSLN_LOCUS4503</name>
</gene>
<dbReference type="EMBL" id="UYSU01032891">
    <property type="protein sequence ID" value="VDL90888.1"/>
    <property type="molecule type" value="Genomic_DNA"/>
</dbReference>
<dbReference type="WBParaSite" id="SSLN_0000465501-mRNA-1">
    <property type="protein sequence ID" value="SSLN_0000465501-mRNA-1"/>
    <property type="gene ID" value="SSLN_0000465501"/>
</dbReference>
<sequence>MGSQHSYPFGMVCTGSGGKFTKENELIRLRHSCQEGMQVIAWFFLLLVGALIRGGVDADDGGENFSSKRQTEAHQTILYDLRQIGRKSHDIVPDDKGDTSVWSLPLSGHSRRKCSQHTPYPTDPAQRIGSR</sequence>
<keyword evidence="3" id="KW-1185">Reference proteome</keyword>
<dbReference type="AlphaFoldDB" id="A0A183SJV5"/>
<dbReference type="Proteomes" id="UP000275846">
    <property type="component" value="Unassembled WGS sequence"/>
</dbReference>
<protein>
    <submittedName>
        <fullName evidence="2 4">Uncharacterized protein</fullName>
    </submittedName>
</protein>
<feature type="compositionally biased region" description="Basic and acidic residues" evidence="1">
    <location>
        <begin position="89"/>
        <end position="98"/>
    </location>
</feature>
<proteinExistence type="predicted"/>
<evidence type="ECO:0000313" key="3">
    <source>
        <dbReference type="Proteomes" id="UP000275846"/>
    </source>
</evidence>
<reference evidence="2 3" key="2">
    <citation type="submission" date="2018-11" db="EMBL/GenBank/DDBJ databases">
        <authorList>
            <consortium name="Pathogen Informatics"/>
        </authorList>
    </citation>
    <scope>NUCLEOTIDE SEQUENCE [LARGE SCALE GENOMIC DNA]</scope>
    <source>
        <strain evidence="2 3">NST_G2</strain>
    </source>
</reference>
<evidence type="ECO:0000313" key="2">
    <source>
        <dbReference type="EMBL" id="VDL90888.1"/>
    </source>
</evidence>
<organism evidence="4">
    <name type="scientific">Schistocephalus solidus</name>
    <name type="common">Tapeworm</name>
    <dbReference type="NCBI Taxonomy" id="70667"/>
    <lineage>
        <taxon>Eukaryota</taxon>
        <taxon>Metazoa</taxon>
        <taxon>Spiralia</taxon>
        <taxon>Lophotrochozoa</taxon>
        <taxon>Platyhelminthes</taxon>
        <taxon>Cestoda</taxon>
        <taxon>Eucestoda</taxon>
        <taxon>Diphyllobothriidea</taxon>
        <taxon>Diphyllobothriidae</taxon>
        <taxon>Schistocephalus</taxon>
    </lineage>
</organism>